<dbReference type="PANTHER" id="PTHR23279:SF46">
    <property type="entry name" value="DEFECTIVE PROBOSCIS EXTENSION RESPONSE 10, ISOFORM A-RELATED"/>
    <property type="match status" value="1"/>
</dbReference>
<dbReference type="Gene3D" id="2.60.40.10">
    <property type="entry name" value="Immunoglobulins"/>
    <property type="match status" value="2"/>
</dbReference>
<dbReference type="SUPFAM" id="SSF48726">
    <property type="entry name" value="Immunoglobulin"/>
    <property type="match status" value="2"/>
</dbReference>
<dbReference type="Pfam" id="PF00047">
    <property type="entry name" value="ig"/>
    <property type="match status" value="1"/>
</dbReference>
<dbReference type="Pfam" id="PF07686">
    <property type="entry name" value="V-set"/>
    <property type="match status" value="1"/>
</dbReference>
<dbReference type="EMBL" id="MNPL01022149">
    <property type="protein sequence ID" value="OQR69078.1"/>
    <property type="molecule type" value="Genomic_DNA"/>
</dbReference>
<dbReference type="InterPro" id="IPR003599">
    <property type="entry name" value="Ig_sub"/>
</dbReference>
<evidence type="ECO:0000313" key="3">
    <source>
        <dbReference type="Proteomes" id="UP000192247"/>
    </source>
</evidence>
<evidence type="ECO:0000313" key="2">
    <source>
        <dbReference type="EMBL" id="OQR69078.1"/>
    </source>
</evidence>
<dbReference type="InParanoid" id="A0A1V9X6P4"/>
<dbReference type="InterPro" id="IPR003598">
    <property type="entry name" value="Ig_sub2"/>
</dbReference>
<protein>
    <recommendedName>
        <fullName evidence="1">Ig-like domain-containing protein</fullName>
    </recommendedName>
</protein>
<dbReference type="SMART" id="SM00408">
    <property type="entry name" value="IGc2"/>
    <property type="match status" value="2"/>
</dbReference>
<dbReference type="AlphaFoldDB" id="A0A1V9X6P4"/>
<dbReference type="InterPro" id="IPR007110">
    <property type="entry name" value="Ig-like_dom"/>
</dbReference>
<accession>A0A1V9X6P4</accession>
<dbReference type="InterPro" id="IPR013783">
    <property type="entry name" value="Ig-like_fold"/>
</dbReference>
<dbReference type="GO" id="GO:0032589">
    <property type="term" value="C:neuron projection membrane"/>
    <property type="evidence" value="ECO:0007669"/>
    <property type="project" value="TreeGrafter"/>
</dbReference>
<organism evidence="2 3">
    <name type="scientific">Tropilaelaps mercedesae</name>
    <dbReference type="NCBI Taxonomy" id="418985"/>
    <lineage>
        <taxon>Eukaryota</taxon>
        <taxon>Metazoa</taxon>
        <taxon>Ecdysozoa</taxon>
        <taxon>Arthropoda</taxon>
        <taxon>Chelicerata</taxon>
        <taxon>Arachnida</taxon>
        <taxon>Acari</taxon>
        <taxon>Parasitiformes</taxon>
        <taxon>Mesostigmata</taxon>
        <taxon>Gamasina</taxon>
        <taxon>Dermanyssoidea</taxon>
        <taxon>Laelapidae</taxon>
        <taxon>Tropilaelaps</taxon>
    </lineage>
</organism>
<reference evidence="2 3" key="1">
    <citation type="journal article" date="2017" name="Gigascience">
        <title>Draft genome of the honey bee ectoparasitic mite, Tropilaelaps mercedesae, is shaped by the parasitic life history.</title>
        <authorList>
            <person name="Dong X."/>
            <person name="Armstrong S.D."/>
            <person name="Xia D."/>
            <person name="Makepeace B.L."/>
            <person name="Darby A.C."/>
            <person name="Kadowaki T."/>
        </authorList>
    </citation>
    <scope>NUCLEOTIDE SEQUENCE [LARGE SCALE GENOMIC DNA]</scope>
    <source>
        <strain evidence="2">Wuxi-XJTLU</strain>
    </source>
</reference>
<dbReference type="OrthoDB" id="190835at2759"/>
<sequence>MRKLLFLWAISGQRYPGRRHSPGWNGDARKESIGGGNPSMAKAGTFGKGYSATLGLRGFHAPPTSINHTLTPTNVTGQLGATIYLHCYVHNAGQKTVTWVRRADYHILTVGMVTYTTDDRFSAVRGETPHPLSALASIGDGRVVGRGSRTLITASATVPAEDWMLQIRNVQKSDAGEYECQVNTQFPIISSQIVLNVLSPHASIVEGTEVFVNGGSVVSLTCVIHDCSQPPTHVFWYHGDRVVNYDSRDARDRINITSLLHEVPQNGSTSGPRRASRLVIRNAGKQHSGSYTCAPVDSTPATVQVHVLHGKQTASSAHAHMTTIRISLNFYPNVLFDMEQK</sequence>
<dbReference type="Proteomes" id="UP000192247">
    <property type="component" value="Unassembled WGS sequence"/>
</dbReference>
<dbReference type="InterPro" id="IPR013151">
    <property type="entry name" value="Immunoglobulin_dom"/>
</dbReference>
<dbReference type="PROSITE" id="PS50835">
    <property type="entry name" value="IG_LIKE"/>
    <property type="match status" value="2"/>
</dbReference>
<proteinExistence type="predicted"/>
<evidence type="ECO:0000259" key="1">
    <source>
        <dbReference type="PROSITE" id="PS50835"/>
    </source>
</evidence>
<dbReference type="InterPro" id="IPR036179">
    <property type="entry name" value="Ig-like_dom_sf"/>
</dbReference>
<dbReference type="PANTHER" id="PTHR23279">
    <property type="entry name" value="DEFECTIVE PROBOSCIS EXTENSION RESPONSE DPR -RELATED"/>
    <property type="match status" value="1"/>
</dbReference>
<feature type="domain" description="Ig-like" evidence="1">
    <location>
        <begin position="62"/>
        <end position="196"/>
    </location>
</feature>
<comment type="caution">
    <text evidence="2">The sequence shown here is derived from an EMBL/GenBank/DDBJ whole genome shotgun (WGS) entry which is preliminary data.</text>
</comment>
<dbReference type="InterPro" id="IPR037448">
    <property type="entry name" value="Zig-8"/>
</dbReference>
<name>A0A1V9X6P4_9ACAR</name>
<dbReference type="SMART" id="SM00409">
    <property type="entry name" value="IG"/>
    <property type="match status" value="2"/>
</dbReference>
<dbReference type="STRING" id="418985.A0A1V9X6P4"/>
<dbReference type="CDD" id="cd00096">
    <property type="entry name" value="Ig"/>
    <property type="match status" value="1"/>
</dbReference>
<keyword evidence="3" id="KW-1185">Reference proteome</keyword>
<dbReference type="GO" id="GO:0050808">
    <property type="term" value="P:synapse organization"/>
    <property type="evidence" value="ECO:0007669"/>
    <property type="project" value="TreeGrafter"/>
</dbReference>
<feature type="domain" description="Ig-like" evidence="1">
    <location>
        <begin position="200"/>
        <end position="304"/>
    </location>
</feature>
<dbReference type="InterPro" id="IPR013106">
    <property type="entry name" value="Ig_V-set"/>
</dbReference>
<gene>
    <name evidence="2" type="ORF">BIW11_12493</name>
</gene>